<keyword evidence="3" id="KW-1185">Reference proteome</keyword>
<evidence type="ECO:0000313" key="3">
    <source>
        <dbReference type="Proteomes" id="UP000652761"/>
    </source>
</evidence>
<comment type="caution">
    <text evidence="2">The sequence shown here is derived from an EMBL/GenBank/DDBJ whole genome shotgun (WGS) entry which is preliminary data.</text>
</comment>
<dbReference type="Pfam" id="PF10536">
    <property type="entry name" value="PMD"/>
    <property type="match status" value="1"/>
</dbReference>
<evidence type="ECO:0000259" key="1">
    <source>
        <dbReference type="Pfam" id="PF10536"/>
    </source>
</evidence>
<gene>
    <name evidence="2" type="ORF">Taro_039146</name>
</gene>
<dbReference type="Proteomes" id="UP000652761">
    <property type="component" value="Unassembled WGS sequence"/>
</dbReference>
<organism evidence="2 3">
    <name type="scientific">Colocasia esculenta</name>
    <name type="common">Wild taro</name>
    <name type="synonym">Arum esculentum</name>
    <dbReference type="NCBI Taxonomy" id="4460"/>
    <lineage>
        <taxon>Eukaryota</taxon>
        <taxon>Viridiplantae</taxon>
        <taxon>Streptophyta</taxon>
        <taxon>Embryophyta</taxon>
        <taxon>Tracheophyta</taxon>
        <taxon>Spermatophyta</taxon>
        <taxon>Magnoliopsida</taxon>
        <taxon>Liliopsida</taxon>
        <taxon>Araceae</taxon>
        <taxon>Aroideae</taxon>
        <taxon>Colocasieae</taxon>
        <taxon>Colocasia</taxon>
    </lineage>
</organism>
<dbReference type="InterPro" id="IPR019557">
    <property type="entry name" value="AminoTfrase-like_pln_mobile"/>
</dbReference>
<sequence>MHHATIQVEPCRRARCSPTVRKWAVTCSTLVGTDLLSLASARARPIKADIPSRAITSMEPRQTLWPCTSGLDLEMDLASQETYRRWPSPTHRTETRELPITDGYGVCGTDKYGVRGTDKYGVRETNGCANCIMPFKKNYLGRDNYSQKTCDGVIPRGIMMPALARPRITETNLSLLDSGYHVVATLDPEGLPSNGQVDRSCICRRNGTYYYMRKGGYPSHFPSDKELFSFIQQFIPPDMPASDPCLLAERRYLESAILRSRDNLLGTCVFSYPGFPLEFTALKRMPTAEDLDPFNRDLDCYTRSRKISPAIWSLQNCHKTATEIDVVPSHIFRYGAIEWLTGILHHYGEVLKMSGIYGAVEAALYDYPCYTGILRGLVERFSSQWNTFGTAEGETSIDLWSFHQISGLPISGLLYEEVVLDDLHSHRSNGSGRYIHPYSLRFLTKVWRDLARVGKKDGTSPSSSTVRVSQNAWLRYFYNEPFCFFESFSVEGRRLEEYQQLEVKKPSRGRFICALKDMGWNPRRLPDHTYLATYLVYWLSSFVVPHREEEYLRLGLIYPACLLAEGRQLALAPAALANIFHGLGSLSSHPSPRDRKA</sequence>
<reference evidence="2" key="1">
    <citation type="submission" date="2017-07" db="EMBL/GenBank/DDBJ databases">
        <title>Taro Niue Genome Assembly and Annotation.</title>
        <authorList>
            <person name="Atibalentja N."/>
            <person name="Keating K."/>
            <person name="Fields C.J."/>
        </authorList>
    </citation>
    <scope>NUCLEOTIDE SEQUENCE</scope>
    <source>
        <strain evidence="2">Niue_2</strain>
        <tissue evidence="2">Leaf</tissue>
    </source>
</reference>
<feature type="domain" description="Aminotransferase-like plant mobile" evidence="1">
    <location>
        <begin position="355"/>
        <end position="589"/>
    </location>
</feature>
<dbReference type="OrthoDB" id="1642709at2759"/>
<accession>A0A843WQP8</accession>
<protein>
    <recommendedName>
        <fullName evidence="1">Aminotransferase-like plant mobile domain-containing protein</fullName>
    </recommendedName>
</protein>
<dbReference type="InterPro" id="IPR044824">
    <property type="entry name" value="MAIN-like"/>
</dbReference>
<name>A0A843WQP8_COLES</name>
<dbReference type="PANTHER" id="PTHR46033:SF80">
    <property type="entry name" value="PROTEIN MAIN-LIKE 2-LIKE"/>
    <property type="match status" value="1"/>
</dbReference>
<proteinExistence type="predicted"/>
<dbReference type="AlphaFoldDB" id="A0A843WQP8"/>
<dbReference type="GO" id="GO:0010073">
    <property type="term" value="P:meristem maintenance"/>
    <property type="evidence" value="ECO:0007669"/>
    <property type="project" value="InterPro"/>
</dbReference>
<dbReference type="PANTHER" id="PTHR46033">
    <property type="entry name" value="PROTEIN MAIN-LIKE 2"/>
    <property type="match status" value="1"/>
</dbReference>
<dbReference type="EMBL" id="NMUH01003601">
    <property type="protein sequence ID" value="MQM06324.1"/>
    <property type="molecule type" value="Genomic_DNA"/>
</dbReference>
<evidence type="ECO:0000313" key="2">
    <source>
        <dbReference type="EMBL" id="MQM06324.1"/>
    </source>
</evidence>